<comment type="caution">
    <text evidence="2">The sequence shown here is derived from an EMBL/GenBank/DDBJ whole genome shotgun (WGS) entry which is preliminary data.</text>
</comment>
<evidence type="ECO:0000313" key="2">
    <source>
        <dbReference type="EMBL" id="CAE8633423.1"/>
    </source>
</evidence>
<dbReference type="AlphaFoldDB" id="A0A813H6J1"/>
<sequence length="128" mass="13608">MCRAAMLASQPRATAGASLNSNRPGSTWAGPELAALLSLRSSARHSAEDEVARILSPALGTLRSNPKLITVMLNCLAQSRRADLAERVLSTLCDNKLEVNVFHCSAVISSLGKSGAWPKALSLLWKLP</sequence>
<dbReference type="InterPro" id="IPR011990">
    <property type="entry name" value="TPR-like_helical_dom_sf"/>
</dbReference>
<organism evidence="2 3">
    <name type="scientific">Polarella glacialis</name>
    <name type="common">Dinoflagellate</name>
    <dbReference type="NCBI Taxonomy" id="89957"/>
    <lineage>
        <taxon>Eukaryota</taxon>
        <taxon>Sar</taxon>
        <taxon>Alveolata</taxon>
        <taxon>Dinophyceae</taxon>
        <taxon>Suessiales</taxon>
        <taxon>Suessiaceae</taxon>
        <taxon>Polarella</taxon>
    </lineage>
</organism>
<accession>A0A813H6J1</accession>
<feature type="region of interest" description="Disordered" evidence="1">
    <location>
        <begin position="1"/>
        <end position="24"/>
    </location>
</feature>
<feature type="non-terminal residue" evidence="2">
    <location>
        <position position="128"/>
    </location>
</feature>
<evidence type="ECO:0000313" key="3">
    <source>
        <dbReference type="Proteomes" id="UP000654075"/>
    </source>
</evidence>
<reference evidence="2" key="1">
    <citation type="submission" date="2021-02" db="EMBL/GenBank/DDBJ databases">
        <authorList>
            <person name="Dougan E. K."/>
            <person name="Rhodes N."/>
            <person name="Thang M."/>
            <person name="Chan C."/>
        </authorList>
    </citation>
    <scope>NUCLEOTIDE SEQUENCE</scope>
</reference>
<proteinExistence type="predicted"/>
<dbReference type="EMBL" id="CAJNNV010030760">
    <property type="protein sequence ID" value="CAE8633423.1"/>
    <property type="molecule type" value="Genomic_DNA"/>
</dbReference>
<protein>
    <submittedName>
        <fullName evidence="2">Uncharacterized protein</fullName>
    </submittedName>
</protein>
<dbReference type="Gene3D" id="1.25.40.10">
    <property type="entry name" value="Tetratricopeptide repeat domain"/>
    <property type="match status" value="1"/>
</dbReference>
<evidence type="ECO:0000256" key="1">
    <source>
        <dbReference type="SAM" id="MobiDB-lite"/>
    </source>
</evidence>
<gene>
    <name evidence="2" type="ORF">PGLA1383_LOCUS49316</name>
</gene>
<keyword evidence="3" id="KW-1185">Reference proteome</keyword>
<name>A0A813H6J1_POLGL</name>
<dbReference type="Proteomes" id="UP000654075">
    <property type="component" value="Unassembled WGS sequence"/>
</dbReference>